<dbReference type="CDD" id="cd04187">
    <property type="entry name" value="DPM1_like_bac"/>
    <property type="match status" value="1"/>
</dbReference>
<dbReference type="RefSeq" id="WP_159978329.1">
    <property type="nucleotide sequence ID" value="NZ_BLIV01000005.1"/>
</dbReference>
<keyword evidence="3 9" id="KW-0808">Transferase</keyword>
<organism evidence="9 10">
    <name type="scientific">Roseobacter cerasinus</name>
    <dbReference type="NCBI Taxonomy" id="2602289"/>
    <lineage>
        <taxon>Bacteria</taxon>
        <taxon>Pseudomonadati</taxon>
        <taxon>Pseudomonadota</taxon>
        <taxon>Alphaproteobacteria</taxon>
        <taxon>Rhodobacterales</taxon>
        <taxon>Roseobacteraceae</taxon>
        <taxon>Roseobacter</taxon>
    </lineage>
</organism>
<dbReference type="PANTHER" id="PTHR48090">
    <property type="entry name" value="UNDECAPRENYL-PHOSPHATE 4-DEOXY-4-FORMAMIDO-L-ARABINOSE TRANSFERASE-RELATED"/>
    <property type="match status" value="1"/>
</dbReference>
<accession>A0A640VT78</accession>
<dbReference type="Pfam" id="PF00535">
    <property type="entry name" value="Glycos_transf_2"/>
    <property type="match status" value="1"/>
</dbReference>
<sequence length="317" mass="35576">MYLSIVVPCRNEQDAILALIDRLSAALTPWRDQSEIILVDDGSTDDTWETIQDARLLCPFVVGIRLSTNRGHQIALTAGLEAARGARIMMLDADLQDPPELLSDMMRLMDQGYDVVYGRRIERRGDSLFKRATAHVFYRVLNAMSDVAIPQDTGDFRLVNRKTLDAVLAMPERARFIRGMFAWAGFRQIGIEYSRAPRHSGETKYPLRSMIRFAADAMTSFSTKPLRLATRLAFATLGVSAFMAVYVAWSLIFHQAVAGWASVVLAISFFSGVQLLTLGIMGEYIGRLYIEAKNRPLYFVSEELRDTPAARPLRKSA</sequence>
<keyword evidence="4 7" id="KW-0812">Transmembrane</keyword>
<reference evidence="9 10" key="1">
    <citation type="submission" date="2019-12" db="EMBL/GenBank/DDBJ databases">
        <title>Roseobacter cerasinus sp. nov., isolated from seawater around aquaculture.</title>
        <authorList>
            <person name="Muramatsu S."/>
            <person name="Takabe Y."/>
            <person name="Mori K."/>
            <person name="Takaichi S."/>
            <person name="Hanada S."/>
        </authorList>
    </citation>
    <scope>NUCLEOTIDE SEQUENCE [LARGE SCALE GENOMIC DNA]</scope>
    <source>
        <strain evidence="9 10">AI77</strain>
    </source>
</reference>
<evidence type="ECO:0000259" key="8">
    <source>
        <dbReference type="Pfam" id="PF00535"/>
    </source>
</evidence>
<dbReference type="EMBL" id="BLIV01000005">
    <property type="protein sequence ID" value="GFE51017.1"/>
    <property type="molecule type" value="Genomic_DNA"/>
</dbReference>
<dbReference type="AlphaFoldDB" id="A0A640VT78"/>
<dbReference type="Proteomes" id="UP000436522">
    <property type="component" value="Unassembled WGS sequence"/>
</dbReference>
<name>A0A640VT78_9RHOB</name>
<dbReference type="PANTHER" id="PTHR48090:SF1">
    <property type="entry name" value="PROPHAGE BACTOPRENOL GLUCOSYL TRANSFERASE HOMOLOG"/>
    <property type="match status" value="1"/>
</dbReference>
<dbReference type="Gene3D" id="3.90.550.10">
    <property type="entry name" value="Spore Coat Polysaccharide Biosynthesis Protein SpsA, Chain A"/>
    <property type="match status" value="1"/>
</dbReference>
<dbReference type="GO" id="GO:0005886">
    <property type="term" value="C:plasma membrane"/>
    <property type="evidence" value="ECO:0007669"/>
    <property type="project" value="TreeGrafter"/>
</dbReference>
<evidence type="ECO:0000313" key="10">
    <source>
        <dbReference type="Proteomes" id="UP000436522"/>
    </source>
</evidence>
<dbReference type="InterPro" id="IPR050256">
    <property type="entry name" value="Glycosyltransferase_2"/>
</dbReference>
<feature type="domain" description="Glycosyltransferase 2-like" evidence="8">
    <location>
        <begin position="4"/>
        <end position="166"/>
    </location>
</feature>
<evidence type="ECO:0000313" key="9">
    <source>
        <dbReference type="EMBL" id="GFE51017.1"/>
    </source>
</evidence>
<keyword evidence="10" id="KW-1185">Reference proteome</keyword>
<evidence type="ECO:0000256" key="5">
    <source>
        <dbReference type="ARBA" id="ARBA00022989"/>
    </source>
</evidence>
<dbReference type="SUPFAM" id="SSF53448">
    <property type="entry name" value="Nucleotide-diphospho-sugar transferases"/>
    <property type="match status" value="1"/>
</dbReference>
<comment type="subcellular location">
    <subcellularLocation>
        <location evidence="1">Membrane</location>
        <topology evidence="1">Multi-pass membrane protein</topology>
    </subcellularLocation>
</comment>
<comment type="caution">
    <text evidence="9">The sequence shown here is derived from an EMBL/GenBank/DDBJ whole genome shotgun (WGS) entry which is preliminary data.</text>
</comment>
<feature type="transmembrane region" description="Helical" evidence="7">
    <location>
        <begin position="258"/>
        <end position="285"/>
    </location>
</feature>
<dbReference type="InterPro" id="IPR001173">
    <property type="entry name" value="Glyco_trans_2-like"/>
</dbReference>
<keyword evidence="6 7" id="KW-0472">Membrane</keyword>
<feature type="transmembrane region" description="Helical" evidence="7">
    <location>
        <begin position="232"/>
        <end position="252"/>
    </location>
</feature>
<dbReference type="InterPro" id="IPR029044">
    <property type="entry name" value="Nucleotide-diphossugar_trans"/>
</dbReference>
<evidence type="ECO:0000256" key="1">
    <source>
        <dbReference type="ARBA" id="ARBA00004141"/>
    </source>
</evidence>
<dbReference type="GO" id="GO:0016757">
    <property type="term" value="F:glycosyltransferase activity"/>
    <property type="evidence" value="ECO:0007669"/>
    <property type="project" value="UniProtKB-KW"/>
</dbReference>
<evidence type="ECO:0000256" key="4">
    <source>
        <dbReference type="ARBA" id="ARBA00022692"/>
    </source>
</evidence>
<evidence type="ECO:0000256" key="3">
    <source>
        <dbReference type="ARBA" id="ARBA00022679"/>
    </source>
</evidence>
<proteinExistence type="predicted"/>
<keyword evidence="5 7" id="KW-1133">Transmembrane helix</keyword>
<keyword evidence="2" id="KW-0328">Glycosyltransferase</keyword>
<evidence type="ECO:0000256" key="7">
    <source>
        <dbReference type="SAM" id="Phobius"/>
    </source>
</evidence>
<protein>
    <submittedName>
        <fullName evidence="9">Glucosyl transferase</fullName>
    </submittedName>
</protein>
<evidence type="ECO:0000256" key="2">
    <source>
        <dbReference type="ARBA" id="ARBA00022676"/>
    </source>
</evidence>
<gene>
    <name evidence="9" type="ORF">So717_27700</name>
</gene>
<evidence type="ECO:0000256" key="6">
    <source>
        <dbReference type="ARBA" id="ARBA00023136"/>
    </source>
</evidence>
<dbReference type="OrthoDB" id="9807795at2"/>